<proteinExistence type="predicted"/>
<name>A0A839F4F9_9GAMM</name>
<protein>
    <submittedName>
        <fullName evidence="2">Uncharacterized protein</fullName>
    </submittedName>
</protein>
<feature type="signal peptide" evidence="1">
    <location>
        <begin position="1"/>
        <end position="19"/>
    </location>
</feature>
<reference evidence="2 3" key="1">
    <citation type="submission" date="2020-07" db="EMBL/GenBank/DDBJ databases">
        <title>Genomic Encyclopedia of Type Strains, Phase IV (KMG-V): Genome sequencing to study the core and pangenomes of soil and plant-associated prokaryotes.</title>
        <authorList>
            <person name="Whitman W."/>
        </authorList>
    </citation>
    <scope>NUCLEOTIDE SEQUENCE [LARGE SCALE GENOMIC DNA]</scope>
    <source>
        <strain evidence="2 3">RH2WT43</strain>
    </source>
</reference>
<sequence>MKAMLAVLLAATCGTSAFAAADKPVQATTKDAFEAVAANVRHEMDGGGRYSYVKAAERDKVEHGLAQMLALFDKAGSVDAMTGDDKIALFNAQESVNAVLELRDRDRLVCERGAVPGSRIVSTTCRTYGEIEAQREASQKLMQEKVAGPCISQPCKGG</sequence>
<gene>
    <name evidence="2" type="ORF">FHW12_001388</name>
</gene>
<dbReference type="RefSeq" id="WP_182530265.1">
    <property type="nucleotide sequence ID" value="NZ_JACGXL010000002.1"/>
</dbReference>
<dbReference type="AlphaFoldDB" id="A0A839F4F9"/>
<accession>A0A839F4F9</accession>
<dbReference type="EMBL" id="JACGXL010000002">
    <property type="protein sequence ID" value="MBA8887174.1"/>
    <property type="molecule type" value="Genomic_DNA"/>
</dbReference>
<evidence type="ECO:0000256" key="1">
    <source>
        <dbReference type="SAM" id="SignalP"/>
    </source>
</evidence>
<organism evidence="2 3">
    <name type="scientific">Dokdonella fugitiva</name>
    <dbReference type="NCBI Taxonomy" id="328517"/>
    <lineage>
        <taxon>Bacteria</taxon>
        <taxon>Pseudomonadati</taxon>
        <taxon>Pseudomonadota</taxon>
        <taxon>Gammaproteobacteria</taxon>
        <taxon>Lysobacterales</taxon>
        <taxon>Rhodanobacteraceae</taxon>
        <taxon>Dokdonella</taxon>
    </lineage>
</organism>
<comment type="caution">
    <text evidence="2">The sequence shown here is derived from an EMBL/GenBank/DDBJ whole genome shotgun (WGS) entry which is preliminary data.</text>
</comment>
<evidence type="ECO:0000313" key="3">
    <source>
        <dbReference type="Proteomes" id="UP000550401"/>
    </source>
</evidence>
<evidence type="ECO:0000313" key="2">
    <source>
        <dbReference type="EMBL" id="MBA8887174.1"/>
    </source>
</evidence>
<keyword evidence="1" id="KW-0732">Signal</keyword>
<dbReference type="Proteomes" id="UP000550401">
    <property type="component" value="Unassembled WGS sequence"/>
</dbReference>
<feature type="chain" id="PRO_5032371291" evidence="1">
    <location>
        <begin position="20"/>
        <end position="158"/>
    </location>
</feature>
<keyword evidence="3" id="KW-1185">Reference proteome</keyword>